<dbReference type="Proteomes" id="UP000324974">
    <property type="component" value="Chromosome"/>
</dbReference>
<dbReference type="InterPro" id="IPR011990">
    <property type="entry name" value="TPR-like_helical_dom_sf"/>
</dbReference>
<name>A0A5C1A7C7_9BACT</name>
<sequence length="330" mass="35720">MNPRIPSPRLFLALILGWALLSGRAHAQDPPNPAPPPPTVGVSSAPMSSPDVTRTTIVILVVIIVSGSFGGLVMGFDSDRRNRISLPFFKRGTVELGFVGDMLIGAAASIAIQFVAEPLFSTSPGNYSMNTVRDYVRTASLGVISGFAGFRVLSSMADIPERLIRANRAQVADQLQSQDRSRELLRQVEELLKQIDEEIPTDPATATADLKRAEQAIDQVIAGAPKDARVLVVKAKVLCRKAKLATNGAAGAWWDEAIKTLTEAIALDSTYDRTFYNRACYLILAKKSVDDAMKDLAQAVVLFPPNARFANEDPDFKSVQALPAFRKIVG</sequence>
<feature type="signal peptide" evidence="3">
    <location>
        <begin position="1"/>
        <end position="27"/>
    </location>
</feature>
<evidence type="ECO:0000313" key="4">
    <source>
        <dbReference type="EMBL" id="QEL14610.1"/>
    </source>
</evidence>
<evidence type="ECO:0000256" key="2">
    <source>
        <dbReference type="SAM" id="Phobius"/>
    </source>
</evidence>
<dbReference type="EMBL" id="CP042425">
    <property type="protein sequence ID" value="QEL14610.1"/>
    <property type="molecule type" value="Genomic_DNA"/>
</dbReference>
<feature type="transmembrane region" description="Helical" evidence="2">
    <location>
        <begin position="135"/>
        <end position="153"/>
    </location>
</feature>
<accession>A0A5C1A7C7</accession>
<dbReference type="AlphaFoldDB" id="A0A5C1A7C7"/>
<evidence type="ECO:0000256" key="3">
    <source>
        <dbReference type="SAM" id="SignalP"/>
    </source>
</evidence>
<feature type="chain" id="PRO_5023006905" evidence="3">
    <location>
        <begin position="28"/>
        <end position="330"/>
    </location>
</feature>
<feature type="transmembrane region" description="Helical" evidence="2">
    <location>
        <begin position="96"/>
        <end position="115"/>
    </location>
</feature>
<gene>
    <name evidence="4" type="ORF">PX52LOC_01501</name>
</gene>
<keyword evidence="2" id="KW-0812">Transmembrane</keyword>
<feature type="region of interest" description="Disordered" evidence="1">
    <location>
        <begin position="27"/>
        <end position="47"/>
    </location>
</feature>
<evidence type="ECO:0000313" key="5">
    <source>
        <dbReference type="Proteomes" id="UP000324974"/>
    </source>
</evidence>
<feature type="transmembrane region" description="Helical" evidence="2">
    <location>
        <begin position="57"/>
        <end position="76"/>
    </location>
</feature>
<evidence type="ECO:0000256" key="1">
    <source>
        <dbReference type="SAM" id="MobiDB-lite"/>
    </source>
</evidence>
<reference evidence="5" key="1">
    <citation type="submission" date="2019-08" db="EMBL/GenBank/DDBJ databases">
        <title>Limnoglobus roseus gen. nov., sp. nov., a novel freshwater planctomycete with a giant genome from the family Gemmataceae.</title>
        <authorList>
            <person name="Kulichevskaya I.S."/>
            <person name="Naumoff D.G."/>
            <person name="Miroshnikov K."/>
            <person name="Ivanova A."/>
            <person name="Philippov D.A."/>
            <person name="Hakobyan A."/>
            <person name="Rijpstra I.C."/>
            <person name="Sinninghe Damste J.S."/>
            <person name="Liesack W."/>
            <person name="Dedysh S.N."/>
        </authorList>
    </citation>
    <scope>NUCLEOTIDE SEQUENCE [LARGE SCALE GENOMIC DNA]</scope>
    <source>
        <strain evidence="5">PX52</strain>
    </source>
</reference>
<dbReference type="SUPFAM" id="SSF48452">
    <property type="entry name" value="TPR-like"/>
    <property type="match status" value="1"/>
</dbReference>
<keyword evidence="5" id="KW-1185">Reference proteome</keyword>
<keyword evidence="2" id="KW-1133">Transmembrane helix</keyword>
<protein>
    <submittedName>
        <fullName evidence="4">Tetratricopeptide repeat-containing protein</fullName>
    </submittedName>
</protein>
<proteinExistence type="predicted"/>
<keyword evidence="2" id="KW-0472">Membrane</keyword>
<organism evidence="4 5">
    <name type="scientific">Limnoglobus roseus</name>
    <dbReference type="NCBI Taxonomy" id="2598579"/>
    <lineage>
        <taxon>Bacteria</taxon>
        <taxon>Pseudomonadati</taxon>
        <taxon>Planctomycetota</taxon>
        <taxon>Planctomycetia</taxon>
        <taxon>Gemmatales</taxon>
        <taxon>Gemmataceae</taxon>
        <taxon>Limnoglobus</taxon>
    </lineage>
</organism>
<dbReference type="RefSeq" id="WP_149109494.1">
    <property type="nucleotide sequence ID" value="NZ_CP042425.1"/>
</dbReference>
<feature type="compositionally biased region" description="Pro residues" evidence="1">
    <location>
        <begin position="30"/>
        <end position="39"/>
    </location>
</feature>
<dbReference type="NCBIfam" id="NF047558">
    <property type="entry name" value="TPR_END_plus"/>
    <property type="match status" value="1"/>
</dbReference>
<dbReference type="Gene3D" id="1.25.40.10">
    <property type="entry name" value="Tetratricopeptide repeat domain"/>
    <property type="match status" value="1"/>
</dbReference>
<dbReference type="KEGG" id="lrs:PX52LOC_01501"/>
<keyword evidence="3" id="KW-0732">Signal</keyword>